<reference evidence="3" key="1">
    <citation type="journal article" date="2014" name="Proc. Natl. Acad. Sci. U.S.A.">
        <title>Extensive sampling of basidiomycete genomes demonstrates inadequacy of the white-rot/brown-rot paradigm for wood decay fungi.</title>
        <authorList>
            <person name="Riley R."/>
            <person name="Salamov A.A."/>
            <person name="Brown D.W."/>
            <person name="Nagy L.G."/>
            <person name="Floudas D."/>
            <person name="Held B.W."/>
            <person name="Levasseur A."/>
            <person name="Lombard V."/>
            <person name="Morin E."/>
            <person name="Otillar R."/>
            <person name="Lindquist E.A."/>
            <person name="Sun H."/>
            <person name="LaButti K.M."/>
            <person name="Schmutz J."/>
            <person name="Jabbour D."/>
            <person name="Luo H."/>
            <person name="Baker S.E."/>
            <person name="Pisabarro A.G."/>
            <person name="Walton J.D."/>
            <person name="Blanchette R.A."/>
            <person name="Henrissat B."/>
            <person name="Martin F."/>
            <person name="Cullen D."/>
            <person name="Hibbett D.S."/>
            <person name="Grigoriev I.V."/>
        </authorList>
    </citation>
    <scope>NUCLEOTIDE SEQUENCE [LARGE SCALE GENOMIC DNA]</scope>
    <source>
        <strain evidence="3">MUCL 33604</strain>
    </source>
</reference>
<keyword evidence="3" id="KW-1185">Reference proteome</keyword>
<dbReference type="HOGENOM" id="CLU_618293_0_0_1"/>
<dbReference type="EMBL" id="KL197711">
    <property type="protein sequence ID" value="KDQ62072.1"/>
    <property type="molecule type" value="Genomic_DNA"/>
</dbReference>
<sequence length="443" mass="48496">MPKSLTESSTTIPICSINTPKSHPMESTWLHGIWTAVPNLPTTTTNSSPASSSATLVEEPAEYAGHFPLFHNGGGDAFGSLEKVSRKSSIATRTSSLFDDDDPLADPQTKQRRWIAKVQEKAELARLAWIQNSRSESLPATTPKPRRLNSDALPFVPITRAESIPPPDIPLPPPPPPPALPLLDPLSAQTAWYPAFSAGCETDDPREQELQATLLIDGRLWNPETLGYLAQQFCCKGVEAKTQEPSPVAQFAKVVFVRLKNSCGEWCGTIFLDDLTETVLGTFSHWWSSDSPLGIAFERPVELSHVRSAVCLAAFIGDLHNLRVVTSQQAHQCLRLLLTELTTLEHIHAIHELITHATDKLWKSKDGKAALSPFIHEFGLRAGTVGDNISVAGLQFGRNEIHLLVVELTDKVRSYAAEDQTPRPLRKHSNSVSPPPLATQAGH</sequence>
<dbReference type="Gene3D" id="1.25.40.180">
    <property type="match status" value="1"/>
</dbReference>
<evidence type="ECO:0000256" key="1">
    <source>
        <dbReference type="SAM" id="MobiDB-lite"/>
    </source>
</evidence>
<accession>A0A067QEZ3</accession>
<protein>
    <submittedName>
        <fullName evidence="2">Uncharacterized protein</fullName>
    </submittedName>
</protein>
<dbReference type="OrthoDB" id="3071225at2759"/>
<organism evidence="2 3">
    <name type="scientific">Jaapia argillacea MUCL 33604</name>
    <dbReference type="NCBI Taxonomy" id="933084"/>
    <lineage>
        <taxon>Eukaryota</taxon>
        <taxon>Fungi</taxon>
        <taxon>Dikarya</taxon>
        <taxon>Basidiomycota</taxon>
        <taxon>Agaricomycotina</taxon>
        <taxon>Agaricomycetes</taxon>
        <taxon>Agaricomycetidae</taxon>
        <taxon>Jaapiales</taxon>
        <taxon>Jaapiaceae</taxon>
        <taxon>Jaapia</taxon>
    </lineage>
</organism>
<feature type="region of interest" description="Disordered" evidence="1">
    <location>
        <begin position="418"/>
        <end position="443"/>
    </location>
</feature>
<gene>
    <name evidence="2" type="ORF">JAAARDRAFT_65895</name>
</gene>
<dbReference type="Proteomes" id="UP000027265">
    <property type="component" value="Unassembled WGS sequence"/>
</dbReference>
<name>A0A067QEZ3_9AGAM</name>
<dbReference type="InParanoid" id="A0A067QEZ3"/>
<evidence type="ECO:0000313" key="3">
    <source>
        <dbReference type="Proteomes" id="UP000027265"/>
    </source>
</evidence>
<evidence type="ECO:0000313" key="2">
    <source>
        <dbReference type="EMBL" id="KDQ62072.1"/>
    </source>
</evidence>
<proteinExistence type="predicted"/>
<dbReference type="AlphaFoldDB" id="A0A067QEZ3"/>